<dbReference type="PANTHER" id="PTHR30537:SF3">
    <property type="entry name" value="TRANSCRIPTIONAL REGULATORY PROTEIN"/>
    <property type="match status" value="1"/>
</dbReference>
<evidence type="ECO:0000256" key="4">
    <source>
        <dbReference type="ARBA" id="ARBA00023163"/>
    </source>
</evidence>
<keyword evidence="4" id="KW-0804">Transcription</keyword>
<feature type="domain" description="HTH lysR-type" evidence="5">
    <location>
        <begin position="1"/>
        <end position="58"/>
    </location>
</feature>
<dbReference type="Pfam" id="PF03466">
    <property type="entry name" value="LysR_substrate"/>
    <property type="match status" value="1"/>
</dbReference>
<dbReference type="Gene3D" id="1.10.10.10">
    <property type="entry name" value="Winged helix-like DNA-binding domain superfamily/Winged helix DNA-binding domain"/>
    <property type="match status" value="1"/>
</dbReference>
<keyword evidence="3 6" id="KW-0238">DNA-binding</keyword>
<dbReference type="InterPro" id="IPR036390">
    <property type="entry name" value="WH_DNA-bd_sf"/>
</dbReference>
<dbReference type="GO" id="GO:0006351">
    <property type="term" value="P:DNA-templated transcription"/>
    <property type="evidence" value="ECO:0007669"/>
    <property type="project" value="TreeGrafter"/>
</dbReference>
<dbReference type="InterPro" id="IPR005119">
    <property type="entry name" value="LysR_subst-bd"/>
</dbReference>
<evidence type="ECO:0000256" key="1">
    <source>
        <dbReference type="ARBA" id="ARBA00009437"/>
    </source>
</evidence>
<dbReference type="EMBL" id="JACIJI010000004">
    <property type="protein sequence ID" value="MBB5719335.1"/>
    <property type="molecule type" value="Genomic_DNA"/>
</dbReference>
<dbReference type="InterPro" id="IPR036388">
    <property type="entry name" value="WH-like_DNA-bd_sf"/>
</dbReference>
<proteinExistence type="inferred from homology"/>
<dbReference type="InterPro" id="IPR000847">
    <property type="entry name" value="LysR_HTH_N"/>
</dbReference>
<dbReference type="SUPFAM" id="SSF46785">
    <property type="entry name" value="Winged helix' DNA-binding domain"/>
    <property type="match status" value="1"/>
</dbReference>
<evidence type="ECO:0000256" key="2">
    <source>
        <dbReference type="ARBA" id="ARBA00023015"/>
    </source>
</evidence>
<dbReference type="SUPFAM" id="SSF53850">
    <property type="entry name" value="Periplasmic binding protein-like II"/>
    <property type="match status" value="1"/>
</dbReference>
<dbReference type="InterPro" id="IPR058163">
    <property type="entry name" value="LysR-type_TF_proteobact-type"/>
</dbReference>
<comment type="caution">
    <text evidence="6">The sequence shown here is derived from an EMBL/GenBank/DDBJ whole genome shotgun (WGS) entry which is preliminary data.</text>
</comment>
<evidence type="ECO:0000313" key="7">
    <source>
        <dbReference type="Proteomes" id="UP000554342"/>
    </source>
</evidence>
<organism evidence="6 7">
    <name type="scientific">Stakelama sediminis</name>
    <dbReference type="NCBI Taxonomy" id="463200"/>
    <lineage>
        <taxon>Bacteria</taxon>
        <taxon>Pseudomonadati</taxon>
        <taxon>Pseudomonadota</taxon>
        <taxon>Alphaproteobacteria</taxon>
        <taxon>Sphingomonadales</taxon>
        <taxon>Sphingomonadaceae</taxon>
        <taxon>Stakelama</taxon>
    </lineage>
</organism>
<dbReference type="Gene3D" id="3.40.190.290">
    <property type="match status" value="1"/>
</dbReference>
<protein>
    <submittedName>
        <fullName evidence="6">DNA-binding transcriptional LysR family regulator</fullName>
    </submittedName>
</protein>
<dbReference type="PANTHER" id="PTHR30537">
    <property type="entry name" value="HTH-TYPE TRANSCRIPTIONAL REGULATOR"/>
    <property type="match status" value="1"/>
</dbReference>
<dbReference type="GO" id="GO:0043565">
    <property type="term" value="F:sequence-specific DNA binding"/>
    <property type="evidence" value="ECO:0007669"/>
    <property type="project" value="TreeGrafter"/>
</dbReference>
<keyword evidence="7" id="KW-1185">Reference proteome</keyword>
<evidence type="ECO:0000256" key="3">
    <source>
        <dbReference type="ARBA" id="ARBA00023125"/>
    </source>
</evidence>
<dbReference type="Pfam" id="PF00126">
    <property type="entry name" value="HTH_1"/>
    <property type="match status" value="1"/>
</dbReference>
<accession>A0A840Z0C4</accession>
<dbReference type="Proteomes" id="UP000554342">
    <property type="component" value="Unassembled WGS sequence"/>
</dbReference>
<keyword evidence="2" id="KW-0805">Transcription regulation</keyword>
<dbReference type="PROSITE" id="PS50931">
    <property type="entry name" value="HTH_LYSR"/>
    <property type="match status" value="1"/>
</dbReference>
<dbReference type="GO" id="GO:0003700">
    <property type="term" value="F:DNA-binding transcription factor activity"/>
    <property type="evidence" value="ECO:0007669"/>
    <property type="project" value="InterPro"/>
</dbReference>
<gene>
    <name evidence="6" type="ORF">FHR23_002276</name>
</gene>
<dbReference type="AlphaFoldDB" id="A0A840Z0C4"/>
<dbReference type="RefSeq" id="WP_184004000.1">
    <property type="nucleotide sequence ID" value="NZ_BAABIF010000001.1"/>
</dbReference>
<reference evidence="6 7" key="1">
    <citation type="submission" date="2020-08" db="EMBL/GenBank/DDBJ databases">
        <title>Genomic Encyclopedia of Type Strains, Phase IV (KMG-IV): sequencing the most valuable type-strain genomes for metagenomic binning, comparative biology and taxonomic classification.</title>
        <authorList>
            <person name="Goeker M."/>
        </authorList>
    </citation>
    <scope>NUCLEOTIDE SEQUENCE [LARGE SCALE GENOMIC DNA]</scope>
    <source>
        <strain evidence="6 7">DSM 27203</strain>
    </source>
</reference>
<evidence type="ECO:0000313" key="6">
    <source>
        <dbReference type="EMBL" id="MBB5719335.1"/>
    </source>
</evidence>
<evidence type="ECO:0000259" key="5">
    <source>
        <dbReference type="PROSITE" id="PS50931"/>
    </source>
</evidence>
<name>A0A840Z0C4_9SPHN</name>
<comment type="similarity">
    <text evidence="1">Belongs to the LysR transcriptional regulatory family.</text>
</comment>
<sequence>MDWSDLPFFLAVARTGQIARAARALGTDPTTAGRRIRRLEQALGERLFEQTPDGQHLTAAGLRLRDQAEAMARIATGIGHRPSPNEPVHGSLRVSVSEGFGTWFISRHLGQFAERHPQVQVELVATSGFLNPSRRETDLAVLLARPRRGPLVTRRLTDYALTLYASEAYLAQHPLPDADALPGHRLIGYIPDILYAPELNYLDELPVPVEPQLLSSSINAQHRMIASGAGVGILPRFIGDADPGLRPVLPDIAIRRSFWLVTHRETREFAAVRAFADWLITLTRREQRLLTGE</sequence>